<evidence type="ECO:0000259" key="3">
    <source>
        <dbReference type="Pfam" id="PF14226"/>
    </source>
</evidence>
<dbReference type="InterPro" id="IPR026992">
    <property type="entry name" value="DIOX_N"/>
</dbReference>
<dbReference type="GO" id="GO:0046872">
    <property type="term" value="F:metal ion binding"/>
    <property type="evidence" value="ECO:0007669"/>
    <property type="project" value="UniProtKB-KW"/>
</dbReference>
<protein>
    <submittedName>
        <fullName evidence="5">Gibberellin 3-beta-dioxygenase 3-like</fullName>
    </submittedName>
</protein>
<keyword evidence="2" id="KW-0408">Iron</keyword>
<sequence>MNSITNSYKNNPSHVNHRVPLDFSSVLTVPDSHEWVFEPHTLGSVPLINLSDPNAKSLVRQACEEWGVFQVINHGVSMKLLKEVEVETFRLFSLPTHQKICALRSPDGIIGYGVPRISSYYSKLLWCEGFSMMESPVEHATQLWPHQPDQQTTFWYLTSLMK</sequence>
<dbReference type="Gene3D" id="2.60.120.330">
    <property type="entry name" value="B-lactam Antibiotic, Isopenicillin N Synthase, Chain"/>
    <property type="match status" value="1"/>
</dbReference>
<evidence type="ECO:0000256" key="1">
    <source>
        <dbReference type="ARBA" id="ARBA00022723"/>
    </source>
</evidence>
<dbReference type="InterPro" id="IPR050231">
    <property type="entry name" value="Iron_ascorbate_oxido_reductase"/>
</dbReference>
<reference evidence="4" key="1">
    <citation type="journal article" date="2019" name="Toxins">
        <title>Detection of Abrin-Like and Prepropulchellin-Like Toxin Genes and Transcripts Using Whole Genome Sequencing and Full-Length Transcript Sequencing of Abrus precatorius.</title>
        <authorList>
            <person name="Hovde B.T."/>
            <person name="Daligault H.E."/>
            <person name="Hanschen E.R."/>
            <person name="Kunde Y.A."/>
            <person name="Johnson M.B."/>
            <person name="Starkenburg S.R."/>
            <person name="Johnson S.L."/>
        </authorList>
    </citation>
    <scope>NUCLEOTIDE SEQUENCE [LARGE SCALE GENOMIC DNA]</scope>
</reference>
<evidence type="ECO:0000313" key="4">
    <source>
        <dbReference type="Proteomes" id="UP000694853"/>
    </source>
</evidence>
<keyword evidence="1" id="KW-0479">Metal-binding</keyword>
<gene>
    <name evidence="5" type="primary">LOC113874783</name>
</gene>
<proteinExistence type="predicted"/>
<accession>A0A8B8MLL9</accession>
<dbReference type="OrthoDB" id="288590at2759"/>
<evidence type="ECO:0000256" key="2">
    <source>
        <dbReference type="ARBA" id="ARBA00023004"/>
    </source>
</evidence>
<dbReference type="GeneID" id="113874783"/>
<dbReference type="AlphaFoldDB" id="A0A8B8MLL9"/>
<name>A0A8B8MLL9_ABRPR</name>
<dbReference type="InterPro" id="IPR027443">
    <property type="entry name" value="IPNS-like_sf"/>
</dbReference>
<evidence type="ECO:0000313" key="5">
    <source>
        <dbReference type="RefSeq" id="XP_027368798.1"/>
    </source>
</evidence>
<dbReference type="Proteomes" id="UP000694853">
    <property type="component" value="Unplaced"/>
</dbReference>
<feature type="domain" description="Non-haem dioxygenase N-terminal" evidence="3">
    <location>
        <begin position="45"/>
        <end position="146"/>
    </location>
</feature>
<organism evidence="4 5">
    <name type="scientific">Abrus precatorius</name>
    <name type="common">Indian licorice</name>
    <name type="synonym">Glycine abrus</name>
    <dbReference type="NCBI Taxonomy" id="3816"/>
    <lineage>
        <taxon>Eukaryota</taxon>
        <taxon>Viridiplantae</taxon>
        <taxon>Streptophyta</taxon>
        <taxon>Embryophyta</taxon>
        <taxon>Tracheophyta</taxon>
        <taxon>Spermatophyta</taxon>
        <taxon>Magnoliopsida</taxon>
        <taxon>eudicotyledons</taxon>
        <taxon>Gunneridae</taxon>
        <taxon>Pentapetalae</taxon>
        <taxon>rosids</taxon>
        <taxon>fabids</taxon>
        <taxon>Fabales</taxon>
        <taxon>Fabaceae</taxon>
        <taxon>Papilionoideae</taxon>
        <taxon>50 kb inversion clade</taxon>
        <taxon>NPAAA clade</taxon>
        <taxon>indigoferoid/millettioid clade</taxon>
        <taxon>Abreae</taxon>
        <taxon>Abrus</taxon>
    </lineage>
</organism>
<keyword evidence="4" id="KW-1185">Reference proteome</keyword>
<reference evidence="5" key="2">
    <citation type="submission" date="2025-08" db="UniProtKB">
        <authorList>
            <consortium name="RefSeq"/>
        </authorList>
    </citation>
    <scope>IDENTIFICATION</scope>
    <source>
        <tissue evidence="5">Young leaves</tissue>
    </source>
</reference>
<dbReference type="KEGG" id="aprc:113874783"/>
<dbReference type="Pfam" id="PF14226">
    <property type="entry name" value="DIOX_N"/>
    <property type="match status" value="1"/>
</dbReference>
<dbReference type="PANTHER" id="PTHR47990">
    <property type="entry name" value="2-OXOGLUTARATE (2OG) AND FE(II)-DEPENDENT OXYGENASE SUPERFAMILY PROTEIN-RELATED"/>
    <property type="match status" value="1"/>
</dbReference>
<dbReference type="SUPFAM" id="SSF51197">
    <property type="entry name" value="Clavaminate synthase-like"/>
    <property type="match status" value="1"/>
</dbReference>
<dbReference type="RefSeq" id="XP_027368798.1">
    <property type="nucleotide sequence ID" value="XM_027512997.1"/>
</dbReference>